<feature type="coiled-coil region" evidence="1">
    <location>
        <begin position="406"/>
        <end position="433"/>
    </location>
</feature>
<dbReference type="AlphaFoldDB" id="A0A5J4SMS5"/>
<evidence type="ECO:0008006" key="3">
    <source>
        <dbReference type="Google" id="ProtNLM"/>
    </source>
</evidence>
<proteinExistence type="predicted"/>
<sequence length="480" mass="56126">MKKKGILLFLFFFLPPGVSLFAQTLEQAKDMFVKKQYHEAKPLFQKYLKGSPKNASYNYWYGVCCLQTGEVEESIKPLEVAFEKKIQNASFFLGQAYKELWYFDKAVTCYDVHIEILKKKSEETNEVEKLLEESKLYARMLKGVEEVCVIDSFVVDKENFLDAYKISEESGRLYKYKDFFLKEGSDEATVYETELANIICYSERNENNALNIYTKIKILDGWIAATPFPDMINNLANSNYPFMLTDGVTVYYASDGSGSLGGYDIFVTRYNSGTESYMAPENIGMPFNSPFNDYMYVIDEYNNLGWFASDRYQPDNKVCVYVFVPNPFKKSYNYESMKHGDIVSLAQLHSLRNTWKNEQVVAEAKGSLKKALLDQKPVEKKVFDFEFVIDDQKTYHHFDEFKSPRAREMFNKYRQLEKDYRQQMDKLAVLREQYARVGKAKQAQMVSVIIDLEGRVYEMSKELDVWMINTRYEEKNILKK</sequence>
<accession>A0A5J4SMS5</accession>
<dbReference type="Gene3D" id="1.25.40.10">
    <property type="entry name" value="Tetratricopeptide repeat domain"/>
    <property type="match status" value="1"/>
</dbReference>
<name>A0A5J4SMS5_9ZZZZ</name>
<evidence type="ECO:0000256" key="1">
    <source>
        <dbReference type="SAM" id="Coils"/>
    </source>
</evidence>
<reference evidence="2" key="1">
    <citation type="submission" date="2019-03" db="EMBL/GenBank/DDBJ databases">
        <title>Single cell metagenomics reveals metabolic interactions within the superorganism composed of flagellate Streblomastix strix and complex community of Bacteroidetes bacteria on its surface.</title>
        <authorList>
            <person name="Treitli S.C."/>
            <person name="Kolisko M."/>
            <person name="Husnik F."/>
            <person name="Keeling P."/>
            <person name="Hampl V."/>
        </authorList>
    </citation>
    <scope>NUCLEOTIDE SEQUENCE</scope>
    <source>
        <strain evidence="2">STM</strain>
    </source>
</reference>
<keyword evidence="1" id="KW-0175">Coiled coil</keyword>
<gene>
    <name evidence="2" type="ORF">EZS27_005029</name>
</gene>
<protein>
    <recommendedName>
        <fullName evidence="3">Tetratricopeptide repeat protein</fullName>
    </recommendedName>
</protein>
<comment type="caution">
    <text evidence="2">The sequence shown here is derived from an EMBL/GenBank/DDBJ whole genome shotgun (WGS) entry which is preliminary data.</text>
</comment>
<dbReference type="InterPro" id="IPR011990">
    <property type="entry name" value="TPR-like_helical_dom_sf"/>
</dbReference>
<dbReference type="SUPFAM" id="SSF48452">
    <property type="entry name" value="TPR-like"/>
    <property type="match status" value="1"/>
</dbReference>
<evidence type="ECO:0000313" key="2">
    <source>
        <dbReference type="EMBL" id="KAA6347474.1"/>
    </source>
</evidence>
<organism evidence="2">
    <name type="scientific">termite gut metagenome</name>
    <dbReference type="NCBI Taxonomy" id="433724"/>
    <lineage>
        <taxon>unclassified sequences</taxon>
        <taxon>metagenomes</taxon>
        <taxon>organismal metagenomes</taxon>
    </lineage>
</organism>
<dbReference type="EMBL" id="SNRY01000094">
    <property type="protein sequence ID" value="KAA6347474.1"/>
    <property type="molecule type" value="Genomic_DNA"/>
</dbReference>